<feature type="compositionally biased region" description="Acidic residues" evidence="1">
    <location>
        <begin position="132"/>
        <end position="144"/>
    </location>
</feature>
<dbReference type="KEGG" id="ela:UCREL1_6204"/>
<name>M7SRF4_EUTLA</name>
<dbReference type="EMBL" id="KB706581">
    <property type="protein sequence ID" value="EMR66822.1"/>
    <property type="molecule type" value="Genomic_DNA"/>
</dbReference>
<organism evidence="2 3">
    <name type="scientific">Eutypa lata (strain UCR-EL1)</name>
    <name type="common">Grapevine dieback disease fungus</name>
    <name type="synonym">Eutypa armeniacae</name>
    <dbReference type="NCBI Taxonomy" id="1287681"/>
    <lineage>
        <taxon>Eukaryota</taxon>
        <taxon>Fungi</taxon>
        <taxon>Dikarya</taxon>
        <taxon>Ascomycota</taxon>
        <taxon>Pezizomycotina</taxon>
        <taxon>Sordariomycetes</taxon>
        <taxon>Xylariomycetidae</taxon>
        <taxon>Xylariales</taxon>
        <taxon>Diatrypaceae</taxon>
        <taxon>Eutypa</taxon>
    </lineage>
</organism>
<protein>
    <submittedName>
        <fullName evidence="2">Uncharacterized protein</fullName>
    </submittedName>
</protein>
<reference evidence="3" key="1">
    <citation type="journal article" date="2013" name="Genome Announc.">
        <title>Draft genome sequence of the grapevine dieback fungus Eutypa lata UCR-EL1.</title>
        <authorList>
            <person name="Blanco-Ulate B."/>
            <person name="Rolshausen P.E."/>
            <person name="Cantu D."/>
        </authorList>
    </citation>
    <scope>NUCLEOTIDE SEQUENCE [LARGE SCALE GENOMIC DNA]</scope>
    <source>
        <strain evidence="3">UCR-EL1</strain>
    </source>
</reference>
<dbReference type="AlphaFoldDB" id="M7SRF4"/>
<dbReference type="Proteomes" id="UP000012174">
    <property type="component" value="Unassembled WGS sequence"/>
</dbReference>
<evidence type="ECO:0000313" key="3">
    <source>
        <dbReference type="Proteomes" id="UP000012174"/>
    </source>
</evidence>
<evidence type="ECO:0000256" key="1">
    <source>
        <dbReference type="SAM" id="MobiDB-lite"/>
    </source>
</evidence>
<feature type="region of interest" description="Disordered" evidence="1">
    <location>
        <begin position="73"/>
        <end position="144"/>
    </location>
</feature>
<dbReference type="HOGENOM" id="CLU_1796468_0_0_1"/>
<dbReference type="OrthoDB" id="5231339at2759"/>
<keyword evidence="3" id="KW-1185">Reference proteome</keyword>
<evidence type="ECO:0000313" key="2">
    <source>
        <dbReference type="EMBL" id="EMR66822.1"/>
    </source>
</evidence>
<gene>
    <name evidence="2" type="ORF">UCREL1_6204</name>
</gene>
<proteinExistence type="predicted"/>
<sequence>MALTWSDKADRDLLLAIIIMHLTTIKPSGVDVVANVNWGPVEKKYKELGYPDATVSSISQRFTKVLLRPYKDEVKRRGSKGADSAEATPTKRKAEAAADETDTGDTAAEEPKTRTKRARNATKRAIQYAEDIKDEDDEDYENGA</sequence>
<accession>M7SRF4</accession>